<feature type="compositionally biased region" description="Low complexity" evidence="1">
    <location>
        <begin position="67"/>
        <end position="78"/>
    </location>
</feature>
<name>A0A7W7H0M7_9ACTN</name>
<organism evidence="2 3">
    <name type="scientific">Actinoplanes octamycinicus</name>
    <dbReference type="NCBI Taxonomy" id="135948"/>
    <lineage>
        <taxon>Bacteria</taxon>
        <taxon>Bacillati</taxon>
        <taxon>Actinomycetota</taxon>
        <taxon>Actinomycetes</taxon>
        <taxon>Micromonosporales</taxon>
        <taxon>Micromonosporaceae</taxon>
        <taxon>Actinoplanes</taxon>
    </lineage>
</organism>
<dbReference type="Proteomes" id="UP000546162">
    <property type="component" value="Unassembled WGS sequence"/>
</dbReference>
<keyword evidence="3" id="KW-1185">Reference proteome</keyword>
<dbReference type="AlphaFoldDB" id="A0A7W7H0M7"/>
<dbReference type="EMBL" id="JACHNB010000001">
    <property type="protein sequence ID" value="MBB4741800.1"/>
    <property type="molecule type" value="Genomic_DNA"/>
</dbReference>
<reference evidence="2 3" key="1">
    <citation type="submission" date="2020-08" db="EMBL/GenBank/DDBJ databases">
        <title>Sequencing the genomes of 1000 actinobacteria strains.</title>
        <authorList>
            <person name="Klenk H.-P."/>
        </authorList>
    </citation>
    <scope>NUCLEOTIDE SEQUENCE [LARGE SCALE GENOMIC DNA]</scope>
    <source>
        <strain evidence="2 3">DSM 45809</strain>
    </source>
</reference>
<accession>A0A7W7H0M7</accession>
<feature type="compositionally biased region" description="Polar residues" evidence="1">
    <location>
        <begin position="41"/>
        <end position="56"/>
    </location>
</feature>
<evidence type="ECO:0000313" key="2">
    <source>
        <dbReference type="EMBL" id="MBB4741800.1"/>
    </source>
</evidence>
<feature type="region of interest" description="Disordered" evidence="1">
    <location>
        <begin position="33"/>
        <end position="85"/>
    </location>
</feature>
<gene>
    <name evidence="2" type="ORF">BJY16_005259</name>
</gene>
<evidence type="ECO:0000256" key="1">
    <source>
        <dbReference type="SAM" id="MobiDB-lite"/>
    </source>
</evidence>
<comment type="caution">
    <text evidence="2">The sequence shown here is derived from an EMBL/GenBank/DDBJ whole genome shotgun (WGS) entry which is preliminary data.</text>
</comment>
<sequence length="188" mass="19671">MRRRWFIALLCAMVILAVAAGIVLSRLRAQPAVPQGADPVVTTTVTESPAPETTTSRPKDVPTRKVTATATATATPAASETPDGPAISYFRVTGKPSCPSGTDQVRYEGTPVTLEWKVTGAEKATLSVDGPGVYAEYATKDSATLTFSCGGDPGGYQVHTYLLTAIGPDGTKTRKLTVKAKVNEIATT</sequence>
<protein>
    <submittedName>
        <fullName evidence="2">Uncharacterized protein</fullName>
    </submittedName>
</protein>
<evidence type="ECO:0000313" key="3">
    <source>
        <dbReference type="Proteomes" id="UP000546162"/>
    </source>
</evidence>
<proteinExistence type="predicted"/>
<dbReference type="RefSeq" id="WP_185042242.1">
    <property type="nucleotide sequence ID" value="NZ_BAABFG010000005.1"/>
</dbReference>